<gene>
    <name evidence="2" type="ORF">P6N53_11670</name>
</gene>
<reference evidence="2" key="1">
    <citation type="journal article" date="2023" name="J. Hazard. Mater.">
        <title>Anaerobic biodegradation of pyrene and benzo[a]pyrene by a new sulfate-reducing Desulforamulus aquiferis strain DSA.</title>
        <authorList>
            <person name="Zhang Z."/>
            <person name="Sun J."/>
            <person name="Gong X."/>
            <person name="Wang C."/>
            <person name="Wang H."/>
        </authorList>
    </citation>
    <scope>NUCLEOTIDE SEQUENCE</scope>
    <source>
        <strain evidence="2">DSA</strain>
    </source>
</reference>
<dbReference type="Pfam" id="PF07872">
    <property type="entry name" value="DUF1659"/>
    <property type="match status" value="1"/>
</dbReference>
<dbReference type="InterPro" id="IPR012454">
    <property type="entry name" value="DUF1659"/>
</dbReference>
<accession>A0AAW7ZDP0</accession>
<evidence type="ECO:0000259" key="1">
    <source>
        <dbReference type="Pfam" id="PF07872"/>
    </source>
</evidence>
<organism evidence="2 3">
    <name type="scientific">Desulforamulus aquiferis</name>
    <dbReference type="NCBI Taxonomy" id="1397668"/>
    <lineage>
        <taxon>Bacteria</taxon>
        <taxon>Bacillati</taxon>
        <taxon>Bacillota</taxon>
        <taxon>Clostridia</taxon>
        <taxon>Eubacteriales</taxon>
        <taxon>Peptococcaceae</taxon>
        <taxon>Desulforamulus</taxon>
    </lineage>
</organism>
<name>A0AAW7ZDP0_9FIRM</name>
<dbReference type="Proteomes" id="UP001172911">
    <property type="component" value="Unassembled WGS sequence"/>
</dbReference>
<comment type="caution">
    <text evidence="2">The sequence shown here is derived from an EMBL/GenBank/DDBJ whole genome shotgun (WGS) entry which is preliminary data.</text>
</comment>
<proteinExistence type="predicted"/>
<dbReference type="RefSeq" id="WP_304543301.1">
    <property type="nucleotide sequence ID" value="NZ_JARPTC010000017.1"/>
</dbReference>
<keyword evidence="3" id="KW-1185">Reference proteome</keyword>
<reference evidence="2" key="2">
    <citation type="submission" date="2023-03" db="EMBL/GenBank/DDBJ databases">
        <authorList>
            <person name="Zhang Z."/>
        </authorList>
    </citation>
    <scope>NUCLEOTIDE SEQUENCE</scope>
    <source>
        <strain evidence="2">DSA</strain>
    </source>
</reference>
<protein>
    <submittedName>
        <fullName evidence="2">DUF1659 domain-containing protein</fullName>
    </submittedName>
</protein>
<feature type="domain" description="DUF1659" evidence="1">
    <location>
        <begin position="2"/>
        <end position="72"/>
    </location>
</feature>
<dbReference type="EMBL" id="JARPTC010000017">
    <property type="protein sequence ID" value="MDO7787879.1"/>
    <property type="molecule type" value="Genomic_DNA"/>
</dbReference>
<dbReference type="AlphaFoldDB" id="A0AAW7ZDP0"/>
<evidence type="ECO:0000313" key="3">
    <source>
        <dbReference type="Proteomes" id="UP001172911"/>
    </source>
</evidence>
<evidence type="ECO:0000313" key="2">
    <source>
        <dbReference type="EMBL" id="MDO7787879.1"/>
    </source>
</evidence>
<sequence>MAVAAEAQSKVFRLRINLGSDYSGNPIFKSNSFKTKFSAADNDIYDIALALHSLRTGVLVGIYKEETYELIEE</sequence>